<evidence type="ECO:0000313" key="4">
    <source>
        <dbReference type="Proteomes" id="UP000321723"/>
    </source>
</evidence>
<evidence type="ECO:0008006" key="5">
    <source>
        <dbReference type="Google" id="ProtNLM"/>
    </source>
</evidence>
<evidence type="ECO:0000256" key="1">
    <source>
        <dbReference type="SAM" id="MobiDB-lite"/>
    </source>
</evidence>
<feature type="compositionally biased region" description="Basic and acidic residues" evidence="1">
    <location>
        <begin position="36"/>
        <end position="50"/>
    </location>
</feature>
<evidence type="ECO:0000313" key="3">
    <source>
        <dbReference type="EMBL" id="GEL47020.1"/>
    </source>
</evidence>
<evidence type="ECO:0000256" key="2">
    <source>
        <dbReference type="SAM" id="Phobius"/>
    </source>
</evidence>
<keyword evidence="2" id="KW-1133">Transmembrane helix</keyword>
<protein>
    <recommendedName>
        <fullName evidence="5">Lipopolysaccharide assembly protein A domain-containing protein</fullName>
    </recommendedName>
</protein>
<proteinExistence type="predicted"/>
<feature type="region of interest" description="Disordered" evidence="1">
    <location>
        <begin position="1"/>
        <end position="56"/>
    </location>
</feature>
<keyword evidence="2" id="KW-0472">Membrane</keyword>
<dbReference type="EMBL" id="BJVQ01000028">
    <property type="protein sequence ID" value="GEL47020.1"/>
    <property type="molecule type" value="Genomic_DNA"/>
</dbReference>
<comment type="caution">
    <text evidence="3">The sequence shown here is derived from an EMBL/GenBank/DDBJ whole genome shotgun (WGS) entry which is preliminary data.</text>
</comment>
<accession>A0A511FCP5</accession>
<keyword evidence="2" id="KW-0812">Transmembrane</keyword>
<keyword evidence="4" id="KW-1185">Reference proteome</keyword>
<reference evidence="3 4" key="1">
    <citation type="submission" date="2019-07" db="EMBL/GenBank/DDBJ databases">
        <title>Whole genome shotgun sequence of Cellulomonas hominis NBRC 16055.</title>
        <authorList>
            <person name="Hosoyama A."/>
            <person name="Uohara A."/>
            <person name="Ohji S."/>
            <person name="Ichikawa N."/>
        </authorList>
    </citation>
    <scope>NUCLEOTIDE SEQUENCE [LARGE SCALE GENOMIC DNA]</scope>
    <source>
        <strain evidence="3 4">NBRC 16055</strain>
    </source>
</reference>
<feature type="transmembrane region" description="Helical" evidence="2">
    <location>
        <begin position="63"/>
        <end position="83"/>
    </location>
</feature>
<gene>
    <name evidence="3" type="ORF">CHO01_21360</name>
</gene>
<sequence length="153" mass="16232">MSPSPVSGTPPRGEDPDLASEGVMPVQPASDSSAARAREPVLRTVREPHVQPRRRSAGTRTSAAWFGICVGVLVLIALVVFMLQNTRPVTVTFLGMSGSAPLALGLLIAGLAVGAVVLIFAGLRIGQLRRRASNDARIAQLRRRGSDETAERR</sequence>
<feature type="transmembrane region" description="Helical" evidence="2">
    <location>
        <begin position="103"/>
        <end position="123"/>
    </location>
</feature>
<dbReference type="AlphaFoldDB" id="A0A511FCP5"/>
<dbReference type="Proteomes" id="UP000321723">
    <property type="component" value="Unassembled WGS sequence"/>
</dbReference>
<organism evidence="3 4">
    <name type="scientific">Cellulomonas hominis</name>
    <dbReference type="NCBI Taxonomy" id="156981"/>
    <lineage>
        <taxon>Bacteria</taxon>
        <taxon>Bacillati</taxon>
        <taxon>Actinomycetota</taxon>
        <taxon>Actinomycetes</taxon>
        <taxon>Micrococcales</taxon>
        <taxon>Cellulomonadaceae</taxon>
        <taxon>Cellulomonas</taxon>
    </lineage>
</organism>
<name>A0A511FCP5_9CELL</name>